<dbReference type="Gene3D" id="2.40.50.230">
    <property type="entry name" value="Gp5 N-terminal domain"/>
    <property type="match status" value="1"/>
</dbReference>
<evidence type="ECO:0000259" key="1">
    <source>
        <dbReference type="Pfam" id="PF04717"/>
    </source>
</evidence>
<dbReference type="Proteomes" id="UP000537775">
    <property type="component" value="Unassembled WGS sequence"/>
</dbReference>
<gene>
    <name evidence="2" type="ORF">HD594_002538</name>
</gene>
<dbReference type="InterPro" id="IPR006531">
    <property type="entry name" value="Gp5/Vgr_OB"/>
</dbReference>
<reference evidence="2 3" key="1">
    <citation type="submission" date="2020-08" db="EMBL/GenBank/DDBJ databases">
        <title>Sequencing the genomes of 1000 actinobacteria strains.</title>
        <authorList>
            <person name="Klenk H.-P."/>
        </authorList>
    </citation>
    <scope>NUCLEOTIDE SEQUENCE [LARGE SCALE GENOMIC DNA]</scope>
    <source>
        <strain evidence="2 3">DSM 12511</strain>
    </source>
</reference>
<protein>
    <recommendedName>
        <fullName evidence="1">Gp5/Type VI secretion system Vgr protein OB-fold domain-containing protein</fullName>
    </recommendedName>
</protein>
<name>A0A7X0FR85_9MICO</name>
<dbReference type="Pfam" id="PF04717">
    <property type="entry name" value="Phage_base_V"/>
    <property type="match status" value="1"/>
</dbReference>
<feature type="domain" description="Gp5/Type VI secretion system Vgr protein OB-fold" evidence="1">
    <location>
        <begin position="5"/>
        <end position="71"/>
    </location>
</feature>
<organism evidence="2 3">
    <name type="scientific">Microbacterium thalassium</name>
    <dbReference type="NCBI Taxonomy" id="362649"/>
    <lineage>
        <taxon>Bacteria</taxon>
        <taxon>Bacillati</taxon>
        <taxon>Actinomycetota</taxon>
        <taxon>Actinomycetes</taxon>
        <taxon>Micrococcales</taxon>
        <taxon>Microbacteriaceae</taxon>
        <taxon>Microbacterium</taxon>
    </lineage>
</organism>
<dbReference type="RefSeq" id="WP_184751319.1">
    <property type="nucleotide sequence ID" value="NZ_BAAAJR010000011.1"/>
</dbReference>
<accession>A0A7X0FR85</accession>
<evidence type="ECO:0000313" key="2">
    <source>
        <dbReference type="EMBL" id="MBB6392225.1"/>
    </source>
</evidence>
<evidence type="ECO:0000313" key="3">
    <source>
        <dbReference type="Proteomes" id="UP000537775"/>
    </source>
</evidence>
<dbReference type="EMBL" id="JACHML010000001">
    <property type="protein sequence ID" value="MBB6392225.1"/>
    <property type="molecule type" value="Genomic_DNA"/>
</dbReference>
<keyword evidence="3" id="KW-1185">Reference proteome</keyword>
<dbReference type="SUPFAM" id="SSF69255">
    <property type="entry name" value="gp5 N-terminal domain-like"/>
    <property type="match status" value="1"/>
</dbReference>
<dbReference type="InterPro" id="IPR037026">
    <property type="entry name" value="Vgr_OB-fold_dom_sf"/>
</dbReference>
<comment type="caution">
    <text evidence="2">The sequence shown here is derived from an EMBL/GenBank/DDBJ whole genome shotgun (WGS) entry which is preliminary data.</text>
</comment>
<sequence>MPLHRATVLDSADPLGLGRLSVDVPSVGVASIWALPVIPFGARRHRPPEPGTAVWIEFEEGDLSRPVVLGTIPTPE</sequence>
<proteinExistence type="predicted"/>
<dbReference type="AlphaFoldDB" id="A0A7X0FR85"/>